<proteinExistence type="predicted"/>
<gene>
    <name evidence="1" type="ORF">EZS27_035555</name>
</gene>
<protein>
    <submittedName>
        <fullName evidence="1">Uncharacterized protein</fullName>
    </submittedName>
</protein>
<comment type="caution">
    <text evidence="1">The sequence shown here is derived from an EMBL/GenBank/DDBJ whole genome shotgun (WGS) entry which is preliminary data.</text>
</comment>
<reference evidence="1" key="1">
    <citation type="submission" date="2019-03" db="EMBL/GenBank/DDBJ databases">
        <title>Single cell metagenomics reveals metabolic interactions within the superorganism composed of flagellate Streblomastix strix and complex community of Bacteroidetes bacteria on its surface.</title>
        <authorList>
            <person name="Treitli S.C."/>
            <person name="Kolisko M."/>
            <person name="Husnik F."/>
            <person name="Keeling P."/>
            <person name="Hampl V."/>
        </authorList>
    </citation>
    <scope>NUCLEOTIDE SEQUENCE</scope>
    <source>
        <strain evidence="1">STM</strain>
    </source>
</reference>
<sequence length="74" mass="8569">MNKHFILLMMVLPILLPTGTISAKNKEAKSPLRISMQQRLPSNWEDGAWIITNRIDAWKPSETVSFQNRFTEKV</sequence>
<organism evidence="1">
    <name type="scientific">termite gut metagenome</name>
    <dbReference type="NCBI Taxonomy" id="433724"/>
    <lineage>
        <taxon>unclassified sequences</taxon>
        <taxon>metagenomes</taxon>
        <taxon>organismal metagenomes</taxon>
    </lineage>
</organism>
<evidence type="ECO:0000313" key="1">
    <source>
        <dbReference type="EMBL" id="KAA6313713.1"/>
    </source>
</evidence>
<dbReference type="EMBL" id="SNRY01005947">
    <property type="protein sequence ID" value="KAA6313713.1"/>
    <property type="molecule type" value="Genomic_DNA"/>
</dbReference>
<dbReference type="AlphaFoldDB" id="A0A5J4PZH7"/>
<name>A0A5J4PZH7_9ZZZZ</name>
<accession>A0A5J4PZH7</accession>